<feature type="transmembrane region" description="Helical" evidence="1">
    <location>
        <begin position="7"/>
        <end position="30"/>
    </location>
</feature>
<dbReference type="OrthoDB" id="9792434at2"/>
<dbReference type="AlphaFoldDB" id="A0A1W1I9I7"/>
<dbReference type="KEGG" id="nja:NSJP_3296"/>
<dbReference type="EMBL" id="LT828648">
    <property type="protein sequence ID" value="SLM49463.1"/>
    <property type="molecule type" value="Genomic_DNA"/>
</dbReference>
<accession>A0A1W1I9I7</accession>
<keyword evidence="1" id="KW-1133">Transmembrane helix</keyword>
<evidence type="ECO:0000313" key="2">
    <source>
        <dbReference type="EMBL" id="SLM49463.1"/>
    </source>
</evidence>
<dbReference type="STRING" id="1325564.NSJP_3296"/>
<keyword evidence="1" id="KW-0472">Membrane</keyword>
<protein>
    <submittedName>
        <fullName evidence="2">Uncharacterized protein</fullName>
    </submittedName>
</protein>
<dbReference type="RefSeq" id="WP_080887680.1">
    <property type="nucleotide sequence ID" value="NZ_LT828648.1"/>
</dbReference>
<proteinExistence type="predicted"/>
<dbReference type="Proteomes" id="UP000192042">
    <property type="component" value="Chromosome I"/>
</dbReference>
<sequence length="317" mass="34286">MSYRYNSVDIIVGVGMCAILFGALLLFAAANGTYQVAVPEPAITQEPVESLSGLNWLQPVIGQALVDGAIFERRTNQLLDQSTAELNRATIAANDFTSTAEDPFGSVMHQAEMMPVAHQARVQGIMGRAIVNDTKRGIRSGVLSADLYLSDYNTRMIRTIETRGQQLDEEFASTWQAVLGRSIVDAFQRYTDRAGAIQEQMGSALVHLTQGQWMAEEGGTALASQMGSLVLAAVRTEALEERLTLLAAIESSPEEPALPTTEPASWPDIPVGFVAAAGVLLMAVFFGGITLSAQRRDRIAMAEIQHQASKWVYRPAA</sequence>
<evidence type="ECO:0000256" key="1">
    <source>
        <dbReference type="SAM" id="Phobius"/>
    </source>
</evidence>
<keyword evidence="1" id="KW-0812">Transmembrane</keyword>
<keyword evidence="3" id="KW-1185">Reference proteome</keyword>
<feature type="transmembrane region" description="Helical" evidence="1">
    <location>
        <begin position="269"/>
        <end position="291"/>
    </location>
</feature>
<evidence type="ECO:0000313" key="3">
    <source>
        <dbReference type="Proteomes" id="UP000192042"/>
    </source>
</evidence>
<reference evidence="2 3" key="1">
    <citation type="submission" date="2017-03" db="EMBL/GenBank/DDBJ databases">
        <authorList>
            <person name="Afonso C.L."/>
            <person name="Miller P.J."/>
            <person name="Scott M.A."/>
            <person name="Spackman E."/>
            <person name="Goraichik I."/>
            <person name="Dimitrov K.M."/>
            <person name="Suarez D.L."/>
            <person name="Swayne D.E."/>
        </authorList>
    </citation>
    <scope>NUCLEOTIDE SEQUENCE [LARGE SCALE GENOMIC DNA]</scope>
    <source>
        <strain evidence="2">Genome sequencing of Nitrospira japonica strain NJ11</strain>
    </source>
</reference>
<gene>
    <name evidence="2" type="ORF">NSJP_3296</name>
</gene>
<name>A0A1W1I9I7_9BACT</name>
<organism evidence="2 3">
    <name type="scientific">Nitrospira japonica</name>
    <dbReference type="NCBI Taxonomy" id="1325564"/>
    <lineage>
        <taxon>Bacteria</taxon>
        <taxon>Pseudomonadati</taxon>
        <taxon>Nitrospirota</taxon>
        <taxon>Nitrospiria</taxon>
        <taxon>Nitrospirales</taxon>
        <taxon>Nitrospiraceae</taxon>
        <taxon>Nitrospira</taxon>
    </lineage>
</organism>